<organism evidence="1 2">
    <name type="scientific">Eleusine coracana subsp. coracana</name>
    <dbReference type="NCBI Taxonomy" id="191504"/>
    <lineage>
        <taxon>Eukaryota</taxon>
        <taxon>Viridiplantae</taxon>
        <taxon>Streptophyta</taxon>
        <taxon>Embryophyta</taxon>
        <taxon>Tracheophyta</taxon>
        <taxon>Spermatophyta</taxon>
        <taxon>Magnoliopsida</taxon>
        <taxon>Liliopsida</taxon>
        <taxon>Poales</taxon>
        <taxon>Poaceae</taxon>
        <taxon>PACMAD clade</taxon>
        <taxon>Chloridoideae</taxon>
        <taxon>Cynodonteae</taxon>
        <taxon>Eleusininae</taxon>
        <taxon>Eleusine</taxon>
    </lineage>
</organism>
<dbReference type="Proteomes" id="UP001054889">
    <property type="component" value="Unassembled WGS sequence"/>
</dbReference>
<proteinExistence type="predicted"/>
<reference evidence="1" key="2">
    <citation type="submission" date="2021-12" db="EMBL/GenBank/DDBJ databases">
        <title>Resequencing data analysis of finger millet.</title>
        <authorList>
            <person name="Hatakeyama M."/>
            <person name="Aluri S."/>
            <person name="Balachadran M.T."/>
            <person name="Sivarajan S.R."/>
            <person name="Poveda L."/>
            <person name="Shimizu-Inatsugi R."/>
            <person name="Schlapbach R."/>
            <person name="Sreeman S.M."/>
            <person name="Shimizu K.K."/>
        </authorList>
    </citation>
    <scope>NUCLEOTIDE SEQUENCE</scope>
</reference>
<protein>
    <submittedName>
        <fullName evidence="1">Uncharacterized protein</fullName>
    </submittedName>
</protein>
<dbReference type="EMBL" id="BQKI01000085">
    <property type="protein sequence ID" value="GJN33640.1"/>
    <property type="molecule type" value="Genomic_DNA"/>
</dbReference>
<dbReference type="AlphaFoldDB" id="A0AAV5FGT2"/>
<evidence type="ECO:0000313" key="1">
    <source>
        <dbReference type="EMBL" id="GJN33640.1"/>
    </source>
</evidence>
<sequence>MPKILNCSQIKLRQVKLRINAWLPSLVDLLHLALAGVVLQRRHFSVGLSRPVLVDAEAKLEHAVDPGAEGVGVVKAKARGEESGLEEQHHEVLDGLVVLVSICTLAELVHNGVLRVDLHGLLARHVARHARVPQGLCLHDPLHVGSPAVLTCDEAARGVHNTVRDHNLLNFVAQYLLDDLAQPLELLLQLLLPLLLVLALIKLQAFLGGRDKLLSLKVLELTNSILIDGINHVKNLVALLLQLLKERRVLHSLLALPSDVVDVILPLLHPGHIVLEAGQLITALGGVVPQELCKLGPVLGVLMDTKLEVLGEGLVELVVVLLVLSNLKEELNALLHKILADNLQDLVLLEHLTGDVEGKVF</sequence>
<gene>
    <name evidence="1" type="primary">gb22261</name>
    <name evidence="1" type="ORF">PR202_gb22261</name>
</gene>
<comment type="caution">
    <text evidence="1">The sequence shown here is derived from an EMBL/GenBank/DDBJ whole genome shotgun (WGS) entry which is preliminary data.</text>
</comment>
<keyword evidence="2" id="KW-1185">Reference proteome</keyword>
<accession>A0AAV5FGT2</accession>
<reference evidence="1" key="1">
    <citation type="journal article" date="2018" name="DNA Res.">
        <title>Multiple hybrid de novo genome assembly of finger millet, an orphan allotetraploid crop.</title>
        <authorList>
            <person name="Hatakeyama M."/>
            <person name="Aluri S."/>
            <person name="Balachadran M.T."/>
            <person name="Sivarajan S.R."/>
            <person name="Patrignani A."/>
            <person name="Gruter S."/>
            <person name="Poveda L."/>
            <person name="Shimizu-Inatsugi R."/>
            <person name="Baeten J."/>
            <person name="Francoijs K.J."/>
            <person name="Nataraja K.N."/>
            <person name="Reddy Y.A.N."/>
            <person name="Phadnis S."/>
            <person name="Ravikumar R.L."/>
            <person name="Schlapbach R."/>
            <person name="Sreeman S.M."/>
            <person name="Shimizu K.K."/>
        </authorList>
    </citation>
    <scope>NUCLEOTIDE SEQUENCE</scope>
</reference>
<evidence type="ECO:0000313" key="2">
    <source>
        <dbReference type="Proteomes" id="UP001054889"/>
    </source>
</evidence>
<name>A0AAV5FGT2_ELECO</name>